<feature type="coiled-coil region" evidence="2">
    <location>
        <begin position="3"/>
        <end position="79"/>
    </location>
</feature>
<protein>
    <recommendedName>
        <fullName evidence="3">Peptidoglycan hydrolase PcsB coiled-coil domain-containing protein</fullName>
    </recommendedName>
</protein>
<keyword evidence="1" id="KW-0732">Signal</keyword>
<dbReference type="InterPro" id="IPR011055">
    <property type="entry name" value="Dup_hybrid_motif"/>
</dbReference>
<evidence type="ECO:0000256" key="2">
    <source>
        <dbReference type="SAM" id="Coils"/>
    </source>
</evidence>
<accession>X1FVJ1</accession>
<feature type="domain" description="Peptidoglycan hydrolase PcsB coiled-coil" evidence="3">
    <location>
        <begin position="80"/>
        <end position="153"/>
    </location>
</feature>
<sequence>FALDEFSDKIAVEESKLQVLREELKEAAKKTEDLIKSERNILEKISRIDEEFLLTQRLLKALKNKENIISEEIDKTERVINVLSERKKARSEILNRRLRAIYKKGRMQAIEIILTAKTFTDAIKRFEYLTIIAEQDKKIFNELVALKNELEAKKQFLRTNLDEMKKINVEAEKETTFLSSKKREKQEMLESIQKQRVQQEQLTKELRASALKIEALIDKLEKERRERERREGAKNYFEKVIGEIKWPVKGEIISTFGNQVNPKYGTTVKNNGIDIK</sequence>
<dbReference type="AlphaFoldDB" id="X1FVJ1"/>
<dbReference type="EMBL" id="BARU01024468">
    <property type="protein sequence ID" value="GAH49671.1"/>
    <property type="molecule type" value="Genomic_DNA"/>
</dbReference>
<evidence type="ECO:0000313" key="4">
    <source>
        <dbReference type="EMBL" id="GAH49671.1"/>
    </source>
</evidence>
<dbReference type="SUPFAM" id="SSF51261">
    <property type="entry name" value="Duplicated hybrid motif"/>
    <property type="match status" value="1"/>
</dbReference>
<keyword evidence="2" id="KW-0175">Coiled coil</keyword>
<gene>
    <name evidence="4" type="ORF">S03H2_39557</name>
</gene>
<feature type="non-terminal residue" evidence="4">
    <location>
        <position position="1"/>
    </location>
</feature>
<evidence type="ECO:0000259" key="3">
    <source>
        <dbReference type="Pfam" id="PF24568"/>
    </source>
</evidence>
<feature type="coiled-coil region" evidence="2">
    <location>
        <begin position="140"/>
        <end position="233"/>
    </location>
</feature>
<dbReference type="InterPro" id="IPR057309">
    <property type="entry name" value="PcsB_CC"/>
</dbReference>
<evidence type="ECO:0000256" key="1">
    <source>
        <dbReference type="ARBA" id="ARBA00022729"/>
    </source>
</evidence>
<name>X1FVJ1_9ZZZZ</name>
<dbReference type="Gene3D" id="6.10.250.3150">
    <property type="match status" value="1"/>
</dbReference>
<dbReference type="Pfam" id="PF24568">
    <property type="entry name" value="CC_PcsB"/>
    <property type="match status" value="1"/>
</dbReference>
<organism evidence="4">
    <name type="scientific">marine sediment metagenome</name>
    <dbReference type="NCBI Taxonomy" id="412755"/>
    <lineage>
        <taxon>unclassified sequences</taxon>
        <taxon>metagenomes</taxon>
        <taxon>ecological metagenomes</taxon>
    </lineage>
</organism>
<comment type="caution">
    <text evidence="4">The sequence shown here is derived from an EMBL/GenBank/DDBJ whole genome shotgun (WGS) entry which is preliminary data.</text>
</comment>
<feature type="non-terminal residue" evidence="4">
    <location>
        <position position="276"/>
    </location>
</feature>
<reference evidence="4" key="1">
    <citation type="journal article" date="2014" name="Front. Microbiol.">
        <title>High frequency of phylogenetically diverse reductive dehalogenase-homologous genes in deep subseafloor sedimentary metagenomes.</title>
        <authorList>
            <person name="Kawai M."/>
            <person name="Futagami T."/>
            <person name="Toyoda A."/>
            <person name="Takaki Y."/>
            <person name="Nishi S."/>
            <person name="Hori S."/>
            <person name="Arai W."/>
            <person name="Tsubouchi T."/>
            <person name="Morono Y."/>
            <person name="Uchiyama I."/>
            <person name="Ito T."/>
            <person name="Fujiyama A."/>
            <person name="Inagaki F."/>
            <person name="Takami H."/>
        </authorList>
    </citation>
    <scope>NUCLEOTIDE SEQUENCE</scope>
    <source>
        <strain evidence="4">Expedition CK06-06</strain>
    </source>
</reference>
<proteinExistence type="predicted"/>